<gene>
    <name evidence="2" type="ORF">KLO01_15970</name>
</gene>
<sequence length="178" mass="19442">MDIPSDTAIRLLPVARLRHVVSVAEQGERLYAGDEILLSAAWLHDIGYAQELAVTGMHSIDGAAWCRSEGYSSEVVGLIAWHTGAWFEADERGLLAELEAYLQPAQARLDALTLCDLTSSPSGNEVDVPRRIEEILARYPEEDPVHRAVTRSTPELIAACRRAIARLGLAQGWGLTAL</sequence>
<comment type="caution">
    <text evidence="2">The sequence shown here is derived from an EMBL/GenBank/DDBJ whole genome shotgun (WGS) entry which is preliminary data.</text>
</comment>
<dbReference type="Pfam" id="PF01966">
    <property type="entry name" value="HD"/>
    <property type="match status" value="1"/>
</dbReference>
<dbReference type="OrthoDB" id="2989229at2"/>
<organism evidence="2 3">
    <name type="scientific">Knoellia locipacati</name>
    <dbReference type="NCBI Taxonomy" id="882824"/>
    <lineage>
        <taxon>Bacteria</taxon>
        <taxon>Bacillati</taxon>
        <taxon>Actinomycetota</taxon>
        <taxon>Actinomycetes</taxon>
        <taxon>Micrococcales</taxon>
        <taxon>Intrasporangiaceae</taxon>
        <taxon>Knoellia</taxon>
    </lineage>
</organism>
<dbReference type="GO" id="GO:0016787">
    <property type="term" value="F:hydrolase activity"/>
    <property type="evidence" value="ECO:0007669"/>
    <property type="project" value="UniProtKB-KW"/>
</dbReference>
<name>A0A512T083_9MICO</name>
<dbReference type="SUPFAM" id="SSF109604">
    <property type="entry name" value="HD-domain/PDEase-like"/>
    <property type="match status" value="1"/>
</dbReference>
<dbReference type="Proteomes" id="UP000321793">
    <property type="component" value="Unassembled WGS sequence"/>
</dbReference>
<dbReference type="RefSeq" id="WP_147063913.1">
    <property type="nucleotide sequence ID" value="NZ_BAABDN010000001.1"/>
</dbReference>
<evidence type="ECO:0000313" key="3">
    <source>
        <dbReference type="Proteomes" id="UP000321793"/>
    </source>
</evidence>
<proteinExistence type="predicted"/>
<dbReference type="AlphaFoldDB" id="A0A512T083"/>
<protein>
    <submittedName>
        <fullName evidence="2">Metal-dependent phosphohydrolase, HD subdomain protein</fullName>
    </submittedName>
</protein>
<evidence type="ECO:0000259" key="1">
    <source>
        <dbReference type="Pfam" id="PF01966"/>
    </source>
</evidence>
<keyword evidence="2" id="KW-0378">Hydrolase</keyword>
<dbReference type="Gene3D" id="1.10.3210.10">
    <property type="entry name" value="Hypothetical protein af1432"/>
    <property type="match status" value="1"/>
</dbReference>
<evidence type="ECO:0000313" key="2">
    <source>
        <dbReference type="EMBL" id="GEQ13550.1"/>
    </source>
</evidence>
<feature type="domain" description="HD" evidence="1">
    <location>
        <begin position="16"/>
        <end position="96"/>
    </location>
</feature>
<dbReference type="InterPro" id="IPR006674">
    <property type="entry name" value="HD_domain"/>
</dbReference>
<dbReference type="EMBL" id="BKBA01000006">
    <property type="protein sequence ID" value="GEQ13550.1"/>
    <property type="molecule type" value="Genomic_DNA"/>
</dbReference>
<reference evidence="2 3" key="1">
    <citation type="submission" date="2019-07" db="EMBL/GenBank/DDBJ databases">
        <title>Whole genome shotgun sequence of Knoellia locipacati NBRC 109775.</title>
        <authorList>
            <person name="Hosoyama A."/>
            <person name="Uohara A."/>
            <person name="Ohji S."/>
            <person name="Ichikawa N."/>
        </authorList>
    </citation>
    <scope>NUCLEOTIDE SEQUENCE [LARGE SCALE GENOMIC DNA]</scope>
    <source>
        <strain evidence="2 3">NBRC 109775</strain>
    </source>
</reference>
<accession>A0A512T083</accession>
<dbReference type="NCBIfam" id="TIGR00277">
    <property type="entry name" value="HDIG"/>
    <property type="match status" value="1"/>
</dbReference>
<keyword evidence="3" id="KW-1185">Reference proteome</keyword>
<dbReference type="InterPro" id="IPR006675">
    <property type="entry name" value="HDIG_dom"/>
</dbReference>